<proteinExistence type="predicted"/>
<accession>A0ABS5KUD1</accession>
<sequence>MSSTETRAFTVRVPAEQAEALELIAKTDGISVAEEVRGALLERIEARKADPEFMALVKATVERSQAALDLLAE</sequence>
<keyword evidence="2" id="KW-1185">Reference proteome</keyword>
<organism evidence="1 2">
    <name type="scientific">Catenulispora pinistramenti</name>
    <dbReference type="NCBI Taxonomy" id="2705254"/>
    <lineage>
        <taxon>Bacteria</taxon>
        <taxon>Bacillati</taxon>
        <taxon>Actinomycetota</taxon>
        <taxon>Actinomycetes</taxon>
        <taxon>Catenulisporales</taxon>
        <taxon>Catenulisporaceae</taxon>
        <taxon>Catenulispora</taxon>
    </lineage>
</organism>
<evidence type="ECO:0000313" key="2">
    <source>
        <dbReference type="Proteomes" id="UP000730482"/>
    </source>
</evidence>
<dbReference type="EMBL" id="JAAFYZ010000078">
    <property type="protein sequence ID" value="MBS2549666.1"/>
    <property type="molecule type" value="Genomic_DNA"/>
</dbReference>
<name>A0ABS5KUD1_9ACTN</name>
<gene>
    <name evidence="1" type="ORF">KGQ19_22640</name>
</gene>
<protein>
    <submittedName>
        <fullName evidence="1">Ribbon-helix-helix protein, CopG family</fullName>
    </submittedName>
</protein>
<comment type="caution">
    <text evidence="1">The sequence shown here is derived from an EMBL/GenBank/DDBJ whole genome shotgun (WGS) entry which is preliminary data.</text>
</comment>
<dbReference type="SUPFAM" id="SSF47598">
    <property type="entry name" value="Ribbon-helix-helix"/>
    <property type="match status" value="1"/>
</dbReference>
<dbReference type="Proteomes" id="UP000730482">
    <property type="component" value="Unassembled WGS sequence"/>
</dbReference>
<dbReference type="RefSeq" id="WP_212011222.1">
    <property type="nucleotide sequence ID" value="NZ_JAAFYZ010000078.1"/>
</dbReference>
<evidence type="ECO:0000313" key="1">
    <source>
        <dbReference type="EMBL" id="MBS2549666.1"/>
    </source>
</evidence>
<dbReference type="InterPro" id="IPR010985">
    <property type="entry name" value="Ribbon_hlx_hlx"/>
</dbReference>
<reference evidence="1 2" key="1">
    <citation type="submission" date="2020-02" db="EMBL/GenBank/DDBJ databases">
        <title>Acidophilic actinobacteria isolated from forest soil.</title>
        <authorList>
            <person name="Golinska P."/>
        </authorList>
    </citation>
    <scope>NUCLEOTIDE SEQUENCE [LARGE SCALE GENOMIC DNA]</scope>
    <source>
        <strain evidence="1 2">NL8</strain>
    </source>
</reference>